<gene>
    <name evidence="3" type="ORF">B0A49_01802</name>
</gene>
<dbReference type="PANTHER" id="PTHR28054:SF1">
    <property type="entry name" value="RNA POLYMERASE I-SPECIFIC TRANSCRIPTION INITIATION FACTOR RRN10"/>
    <property type="match status" value="1"/>
</dbReference>
<evidence type="ECO:0000313" key="4">
    <source>
        <dbReference type="Proteomes" id="UP000308768"/>
    </source>
</evidence>
<dbReference type="InterPro" id="IPR040453">
    <property type="entry name" value="Mnd1_HTH"/>
</dbReference>
<keyword evidence="1" id="KW-0175">Coiled coil</keyword>
<accession>A0A4U0XK03</accession>
<evidence type="ECO:0000256" key="1">
    <source>
        <dbReference type="SAM" id="Coils"/>
    </source>
</evidence>
<proteinExistence type="predicted"/>
<dbReference type="Pfam" id="PF03962">
    <property type="entry name" value="Mnd1"/>
    <property type="match status" value="1"/>
</dbReference>
<evidence type="ECO:0000313" key="3">
    <source>
        <dbReference type="EMBL" id="TKA76546.1"/>
    </source>
</evidence>
<organism evidence="3 4">
    <name type="scientific">Cryomyces minteri</name>
    <dbReference type="NCBI Taxonomy" id="331657"/>
    <lineage>
        <taxon>Eukaryota</taxon>
        <taxon>Fungi</taxon>
        <taxon>Dikarya</taxon>
        <taxon>Ascomycota</taxon>
        <taxon>Pezizomycotina</taxon>
        <taxon>Dothideomycetes</taxon>
        <taxon>Dothideomycetes incertae sedis</taxon>
        <taxon>Cryomyces</taxon>
    </lineage>
</organism>
<protein>
    <recommendedName>
        <fullName evidence="2">Mnd1 HTH domain-containing protein</fullName>
    </recommendedName>
</protein>
<feature type="coiled-coil region" evidence="1">
    <location>
        <begin position="496"/>
        <end position="530"/>
    </location>
</feature>
<evidence type="ECO:0000259" key="2">
    <source>
        <dbReference type="Pfam" id="PF03962"/>
    </source>
</evidence>
<dbReference type="STRING" id="331657.A0A4U0XK03"/>
<dbReference type="InterPro" id="IPR022793">
    <property type="entry name" value="Rrn10"/>
</dbReference>
<reference evidence="3 4" key="1">
    <citation type="submission" date="2017-03" db="EMBL/GenBank/DDBJ databases">
        <title>Genomes of endolithic fungi from Antarctica.</title>
        <authorList>
            <person name="Coleine C."/>
            <person name="Masonjones S."/>
            <person name="Stajich J.E."/>
        </authorList>
    </citation>
    <scope>NUCLEOTIDE SEQUENCE [LARGE SCALE GENOMIC DNA]</scope>
    <source>
        <strain evidence="3 4">CCFEE 5187</strain>
    </source>
</reference>
<dbReference type="Proteomes" id="UP000308768">
    <property type="component" value="Unassembled WGS sequence"/>
</dbReference>
<feature type="domain" description="Mnd1 HTH" evidence="2">
    <location>
        <begin position="222"/>
        <end position="280"/>
    </location>
</feature>
<dbReference type="AlphaFoldDB" id="A0A4U0XK03"/>
<dbReference type="EMBL" id="NAJN01000232">
    <property type="protein sequence ID" value="TKA76546.1"/>
    <property type="molecule type" value="Genomic_DNA"/>
</dbReference>
<dbReference type="OrthoDB" id="9978204at2759"/>
<comment type="caution">
    <text evidence="3">The sequence shown here is derived from an EMBL/GenBank/DDBJ whole genome shotgun (WGS) entry which is preliminary data.</text>
</comment>
<keyword evidence="4" id="KW-1185">Reference proteome</keyword>
<dbReference type="GO" id="GO:0006360">
    <property type="term" value="P:transcription by RNA polymerase I"/>
    <property type="evidence" value="ECO:0007669"/>
    <property type="project" value="InterPro"/>
</dbReference>
<dbReference type="PANTHER" id="PTHR28054">
    <property type="entry name" value="RNA POLYMERASE I-SPECIFIC TRANSCRIPTION INITIATION FACTOR RRN10"/>
    <property type="match status" value="1"/>
</dbReference>
<name>A0A4U0XK03_9PEZI</name>
<sequence>MAKSKARMQNRYLERPSTLAVQIEEQSGVQKQYLRRSATLYDVVAGRVSHHGFIPAEPQTSTYKDTAVTSTVPVPPDEALMRREGAPTPTELDDKYSADVKLGAHQKLPDSDLLKAVHAYASDYYACATKDRGRRDWKSMDETALLAMGILLEEAAAEVLGKTGDLVFVEGEDEDQAVHANSWNGARSKRSVITSRVEAERSRKRRIAALKSEANPIKAASILTYFHNSGVAHSIKDLEKALPSIASINGMQVKDYLQYLGDENRIRVEKIGSGNWYWSFLSEEKKSKEAILSRVQEENDKVAKSVVELQSGVEEASTAREDDEDMLESGGDDRATLMQRHAALTVDLATLRVELASYADNDPVEVERKRAQIGEFKRGAEARTDEIYAIEGWLKEQGVDEETLTNIKRATYGGEFSEEEGGLKELKRAQIGELKRGAEARTDEIYAIEGWLKEQGVDEETLTNIKRATYGAYKARSRPYVSEREQRQLERGAELLRRAERIKEAERRKKENLKRKAEKEIKEREAKKRMWLGSEGYVWSQVPKPSQAMLDRFVRIKGRGEGRETEKGVDGGRTAEYEPWDVDEVDDETLLDVLDDGVEDIIAHEPQPISSPRPLKTEDETTYRPANRRPAVQGSNDLHLWEDFLASSTQIARELEEDDKQVVSIQLPAASLVFGSQDFKLSVEDIQELGMGEKPKWKTAKEILQYDTTRASPAHTMMPPPRPLITKKIDTDRKMMPPPAMKPVKKQASGAIHTSVLSIQDLGISSRDLLYIADNDVVFTQQDPS</sequence>